<dbReference type="HOGENOM" id="CLU_005745_0_0_1"/>
<dbReference type="InterPro" id="IPR021714">
    <property type="entry name" value="URB1_N"/>
</dbReference>
<proteinExistence type="predicted"/>
<reference evidence="3 4" key="1">
    <citation type="submission" date="2014-04" db="EMBL/GenBank/DDBJ databases">
        <title>Evolutionary Origins and Diversification of the Mycorrhizal Mutualists.</title>
        <authorList>
            <consortium name="DOE Joint Genome Institute"/>
            <consortium name="Mycorrhizal Genomics Consortium"/>
            <person name="Kohler A."/>
            <person name="Kuo A."/>
            <person name="Nagy L.G."/>
            <person name="Floudas D."/>
            <person name="Copeland A."/>
            <person name="Barry K.W."/>
            <person name="Cichocki N."/>
            <person name="Veneault-Fourrey C."/>
            <person name="LaButti K."/>
            <person name="Lindquist E.A."/>
            <person name="Lipzen A."/>
            <person name="Lundell T."/>
            <person name="Morin E."/>
            <person name="Murat C."/>
            <person name="Riley R."/>
            <person name="Ohm R."/>
            <person name="Sun H."/>
            <person name="Tunlid A."/>
            <person name="Henrissat B."/>
            <person name="Grigoriev I.V."/>
            <person name="Hibbett D.S."/>
            <person name="Martin F."/>
        </authorList>
    </citation>
    <scope>NUCLEOTIDE SEQUENCE [LARGE SCALE GENOMIC DNA]</scope>
    <source>
        <strain evidence="3 4">MD-312</strain>
    </source>
</reference>
<evidence type="ECO:0000313" key="3">
    <source>
        <dbReference type="EMBL" id="KIJ58797.1"/>
    </source>
</evidence>
<name>A0A0C9W864_9AGAM</name>
<dbReference type="PANTHER" id="PTHR13500">
    <property type="entry name" value="NUCLEOLAR PRERIBOSOMAL-ASSOCIATED PROTEIN 1"/>
    <property type="match status" value="1"/>
</dbReference>
<dbReference type="Proteomes" id="UP000053820">
    <property type="component" value="Unassembled WGS sequence"/>
</dbReference>
<dbReference type="GO" id="GO:0000463">
    <property type="term" value="P:maturation of LSU-rRNA from tricistronic rRNA transcript (SSU-rRNA, 5.8S rRNA, LSU-rRNA)"/>
    <property type="evidence" value="ECO:0007669"/>
    <property type="project" value="TreeGrafter"/>
</dbReference>
<protein>
    <recommendedName>
        <fullName evidence="5">Nucleolar pre-ribosomal-associated protein 1 C-terminal domain-containing protein</fullName>
    </recommendedName>
</protein>
<organism evidence="3 4">
    <name type="scientific">Hydnomerulius pinastri MD-312</name>
    <dbReference type="NCBI Taxonomy" id="994086"/>
    <lineage>
        <taxon>Eukaryota</taxon>
        <taxon>Fungi</taxon>
        <taxon>Dikarya</taxon>
        <taxon>Basidiomycota</taxon>
        <taxon>Agaricomycotina</taxon>
        <taxon>Agaricomycetes</taxon>
        <taxon>Agaricomycetidae</taxon>
        <taxon>Boletales</taxon>
        <taxon>Boletales incertae sedis</taxon>
        <taxon>Leucogyrophana</taxon>
    </lineage>
</organism>
<dbReference type="InterPro" id="IPR039844">
    <property type="entry name" value="URB1"/>
</dbReference>
<dbReference type="Pfam" id="PF26140">
    <property type="entry name" value="HEAT_URB1"/>
    <property type="match status" value="1"/>
</dbReference>
<dbReference type="InterPro" id="IPR059018">
    <property type="entry name" value="HEAT_URB1"/>
</dbReference>
<accession>A0A0C9W864</accession>
<dbReference type="Pfam" id="PF11707">
    <property type="entry name" value="Npa1"/>
    <property type="match status" value="1"/>
</dbReference>
<dbReference type="OrthoDB" id="72892at2759"/>
<dbReference type="EMBL" id="KN839910">
    <property type="protein sequence ID" value="KIJ58797.1"/>
    <property type="molecule type" value="Genomic_DNA"/>
</dbReference>
<sequence length="1349" mass="149594">MTDLFNVWDGMNQVSTQAIVISLLSSIRSLLSSHFPYHVHGVPIIKPLLSPQWLRRLNAYLCGTHNELILATLKLFHAISIFGSGRERKAVFEAFPWDNITLPKLLHMRRKGKGDAGDDMLVWPDIQTYYILFILSFIDEDTPSTVKAAFLEHRRDIFMSVFRGLIQDHSSVIQKILQLLKLYDRAVPEKQGSEHVPGDVVHHFLLAICTRPGQGICFKDRGWYPRETDDRSVIDEDAEVTRQKGGFTARVYNKILANVLRTLKAGTALTLEPRLSSKWIANITFVSTELYNPTPPPLSSTMANVLPLVGTKAHFSKGLQAGSAGLVQHCMALVLVKCLRKLAEVVRPFKMVEAALEEEEDEGHRRVFAAKFERGKLSERDQECLPDMVAEARFEVGKLFLNLAEGSLASLSGEHPAVSDGGRDHDQRSSPLQSVKQLHVLRLLSGSDQFTWARKVASSSHTYLHALLKTFCITRVRALRTTLRELLQHVLAESALCGEDRAPKHQMVPLSDEVDGVVAFLDDCAQRCLKTPYRYMEAMTDLLQCHASSFSNASTYQHGEAFASPLLMAVLEQAAAKVGRRLMSPSDTLAVFTCVRHLVVKLASRQEDAGYGGLHAILDKLEEVGSGGEFFADCPSIAFGIRRELSIMNACLGHLEDRSRHHGSEGNGENAVAAFLDRIEQVPIPASESGRIADAFELVDWLRLADVHPSPSDINRIASVVHRVHEPALWALVEHPHPSDGHLWDSSLSELLIEASSIESGFDWLFFQCTDVQLEDARLRGILLNTLYSHTVTCTKIERAICLITHGISVSKGRPSLMAALLSLLSAILEGASSRLSKEDLRRLKVGTVVGSAVIHALYVSDGLAIGVHEELQKLVEASFSSTDVEDKMLVSPISSHWAEGVKSWLESGYFEGLKYARPWVKFMDAEELFSAIDVIEANPEPRSSSVCMILEDILTAIQRAITDPHGHTNSRLSVSRLLGLQALLPGSDLLEEMISTSLMSELPCGISGLTMLSSGQSLSTVVSSLRSVGASHHASLPPDLISRFLEKDIWTESTAKVIMTLIYVNTLFSHMYTSWLNGEKWNDISIDHVASTFAAFLDCVALTGGDLSQINDGVLHSLLEQLLPQGSRTGHSRLRIREIPIVDLAFETTYIARRVLVLTGSEALVSSLVDRALQWAVRHFSSEDADWEDSEDALVNLENLAKRHPKLKAHLVEPLLTIVIQNRLADANIVELAVILVNNTALKPVIVNRLLQNILQHPSFYRLCGPDGKPSRKDSITRLLDALFHLHPTNTCQPSHAEPLLRIYGGTMSASDRRLLSIMRLFEAEKHTSVSAFLPDGRRLQMRLSRAY</sequence>
<feature type="domain" description="URB1 N-terminal" evidence="1">
    <location>
        <begin position="2"/>
        <end position="181"/>
    </location>
</feature>
<evidence type="ECO:0000313" key="4">
    <source>
        <dbReference type="Proteomes" id="UP000053820"/>
    </source>
</evidence>
<gene>
    <name evidence="3" type="ORF">HYDPIDRAFT_33810</name>
</gene>
<evidence type="ECO:0000259" key="1">
    <source>
        <dbReference type="Pfam" id="PF11707"/>
    </source>
</evidence>
<feature type="domain" description="URB1 central HEAT repeat" evidence="2">
    <location>
        <begin position="461"/>
        <end position="574"/>
    </location>
</feature>
<evidence type="ECO:0008006" key="5">
    <source>
        <dbReference type="Google" id="ProtNLM"/>
    </source>
</evidence>
<dbReference type="GO" id="GO:0005730">
    <property type="term" value="C:nucleolus"/>
    <property type="evidence" value="ECO:0007669"/>
    <property type="project" value="TreeGrafter"/>
</dbReference>
<dbReference type="PANTHER" id="PTHR13500:SF0">
    <property type="entry name" value="NUCLEOLAR PRE-RIBOSOMAL-ASSOCIATED PROTEIN 1"/>
    <property type="match status" value="1"/>
</dbReference>
<keyword evidence="4" id="KW-1185">Reference proteome</keyword>
<dbReference type="GO" id="GO:0000466">
    <property type="term" value="P:maturation of 5.8S rRNA from tricistronic rRNA transcript (SSU-rRNA, 5.8S rRNA, LSU-rRNA)"/>
    <property type="evidence" value="ECO:0007669"/>
    <property type="project" value="TreeGrafter"/>
</dbReference>
<evidence type="ECO:0000259" key="2">
    <source>
        <dbReference type="Pfam" id="PF26140"/>
    </source>
</evidence>